<keyword evidence="3" id="KW-0690">Ribosome biogenesis</keyword>
<reference evidence="7 8" key="2">
    <citation type="submission" date="2018-11" db="EMBL/GenBank/DDBJ databases">
        <authorList>
            <consortium name="Pathogen Informatics"/>
        </authorList>
    </citation>
    <scope>NUCLEOTIDE SEQUENCE [LARGE SCALE GENOMIC DNA]</scope>
</reference>
<gene>
    <name evidence="7" type="ORF">TCNE_LOCUS1464</name>
</gene>
<sequence length="99" mass="11547">MPMSKVKQLKEKLGIKLFNKAFFGKSTVQEASQKEIAKLKNRSFTRDNAKRPREMSSKRPVSKFRNVYANERIEKKSVPYPSPSHSPRKRQDLAYVFNS</sequence>
<dbReference type="GO" id="GO:0030686">
    <property type="term" value="C:90S preribosome"/>
    <property type="evidence" value="ECO:0007669"/>
    <property type="project" value="TreeGrafter"/>
</dbReference>
<evidence type="ECO:0000256" key="1">
    <source>
        <dbReference type="ARBA" id="ARBA00004604"/>
    </source>
</evidence>
<dbReference type="AlphaFoldDB" id="A0A183TYZ4"/>
<evidence type="ECO:0000313" key="7">
    <source>
        <dbReference type="EMBL" id="VDM26217.1"/>
    </source>
</evidence>
<dbReference type="EMBL" id="UYWY01001115">
    <property type="protein sequence ID" value="VDM26217.1"/>
    <property type="molecule type" value="Genomic_DNA"/>
</dbReference>
<accession>A0A183TYZ4</accession>
<evidence type="ECO:0000313" key="8">
    <source>
        <dbReference type="Proteomes" id="UP000050794"/>
    </source>
</evidence>
<dbReference type="GO" id="GO:0000462">
    <property type="term" value="P:maturation of SSU-rRNA from tricistronic rRNA transcript (SSU-rRNA, 5.8S rRNA, LSU-rRNA)"/>
    <property type="evidence" value="ECO:0007669"/>
    <property type="project" value="TreeGrafter"/>
</dbReference>
<keyword evidence="4" id="KW-0698">rRNA processing</keyword>
<keyword evidence="8" id="KW-1185">Reference proteome</keyword>
<evidence type="ECO:0000256" key="6">
    <source>
        <dbReference type="SAM" id="MobiDB-lite"/>
    </source>
</evidence>
<evidence type="ECO:0000256" key="5">
    <source>
        <dbReference type="ARBA" id="ARBA00023242"/>
    </source>
</evidence>
<evidence type="ECO:0000256" key="2">
    <source>
        <dbReference type="ARBA" id="ARBA00009418"/>
    </source>
</evidence>
<dbReference type="InterPro" id="IPR009292">
    <property type="entry name" value="RRP36"/>
</dbReference>
<comment type="similarity">
    <text evidence="2">Belongs to the RRP36 family.</text>
</comment>
<reference evidence="9" key="1">
    <citation type="submission" date="2016-06" db="UniProtKB">
        <authorList>
            <consortium name="WormBaseParasite"/>
        </authorList>
    </citation>
    <scope>IDENTIFICATION</scope>
</reference>
<dbReference type="Proteomes" id="UP000050794">
    <property type="component" value="Unassembled WGS sequence"/>
</dbReference>
<name>A0A183TYZ4_TOXCA</name>
<proteinExistence type="inferred from homology"/>
<dbReference type="PANTHER" id="PTHR21738:SF0">
    <property type="entry name" value="RIBOSOMAL RNA PROCESSING PROTEIN 36 HOMOLOG"/>
    <property type="match status" value="1"/>
</dbReference>
<dbReference type="GO" id="GO:0005730">
    <property type="term" value="C:nucleolus"/>
    <property type="evidence" value="ECO:0007669"/>
    <property type="project" value="UniProtKB-SubCell"/>
</dbReference>
<feature type="region of interest" description="Disordered" evidence="6">
    <location>
        <begin position="75"/>
        <end position="99"/>
    </location>
</feature>
<dbReference type="WBParaSite" id="TCNE_0000146301-mRNA-1">
    <property type="protein sequence ID" value="TCNE_0000146301-mRNA-1"/>
    <property type="gene ID" value="TCNE_0000146301"/>
</dbReference>
<evidence type="ECO:0000256" key="4">
    <source>
        <dbReference type="ARBA" id="ARBA00022552"/>
    </source>
</evidence>
<protein>
    <submittedName>
        <fullName evidence="9">TPX2_importin domain-containing protein</fullName>
    </submittedName>
</protein>
<keyword evidence="5" id="KW-0539">Nucleus</keyword>
<organism evidence="8 9">
    <name type="scientific">Toxocara canis</name>
    <name type="common">Canine roundworm</name>
    <dbReference type="NCBI Taxonomy" id="6265"/>
    <lineage>
        <taxon>Eukaryota</taxon>
        <taxon>Metazoa</taxon>
        <taxon>Ecdysozoa</taxon>
        <taxon>Nematoda</taxon>
        <taxon>Chromadorea</taxon>
        <taxon>Rhabditida</taxon>
        <taxon>Spirurina</taxon>
        <taxon>Ascaridomorpha</taxon>
        <taxon>Ascaridoidea</taxon>
        <taxon>Toxocaridae</taxon>
        <taxon>Toxocara</taxon>
    </lineage>
</organism>
<comment type="subcellular location">
    <subcellularLocation>
        <location evidence="1">Nucleus</location>
        <location evidence="1">Nucleolus</location>
    </subcellularLocation>
</comment>
<evidence type="ECO:0000256" key="3">
    <source>
        <dbReference type="ARBA" id="ARBA00022517"/>
    </source>
</evidence>
<dbReference type="PANTHER" id="PTHR21738">
    <property type="entry name" value="RIBOSOMAL RNA PROCESSING PROTEIN 36 HOMOLOG"/>
    <property type="match status" value="1"/>
</dbReference>
<evidence type="ECO:0000313" key="9">
    <source>
        <dbReference type="WBParaSite" id="TCNE_0000146301-mRNA-1"/>
    </source>
</evidence>